<dbReference type="NCBIfam" id="TIGR04183">
    <property type="entry name" value="Por_Secre_tail"/>
    <property type="match status" value="1"/>
</dbReference>
<accession>A0A937KER0</accession>
<dbReference type="RefSeq" id="WP_202856977.1">
    <property type="nucleotide sequence ID" value="NZ_JAEUGD010000043.1"/>
</dbReference>
<feature type="compositionally biased region" description="Polar residues" evidence="1">
    <location>
        <begin position="422"/>
        <end position="434"/>
    </location>
</feature>
<keyword evidence="4" id="KW-1185">Reference proteome</keyword>
<sequence length="623" mass="64144">MLTIVRLFLSVFILMLFEINLNAQSIINAYAKVTGISGTTITLSDINESYDTFVSGEQIIIMQMQDNVIGLNTSNDSNFGALDNIQSAGLYEVATISTVAPSAITLTAALKNPYHTGSNSSLQIISFPDLGAGGDYATTSDLTAFAWNGNIGGIIALQVGGVLTLNHNVNVDGKGFRGGTVSGNDGTVACYASTWTTSNTGYAGEKGEGIYKITDANYGHGRAKIINGGGAGAIHNGGGGGGGNVTTGGEGGDGWNCSANPVGGQGGIALDSYITSGRIFMGGGGGGAHQNNSVGSSGVNGGGIILIKANEITTSGPCGGRIISANGINGNDSGNDGSGGAGAGGTIIFSVPKFSIDAACTLAVSASGGNGGSAITANIHGAGGGGGQGRIMFTVAQPGNTSVSTNNGSSGCNNDSNPCNSTPGQQPTGSNGQGVSDEIGSDPLPVSLLYFNGVIGKSGYVTLRWGTRSELNNDFYTLERSIDGSAWEVIGFKDGSGTTSEEQNYDYIDDSRGANALFYRLSQTDFNGRSEYLKTISLSNWEKNEMLLYPNPGKGKFALLITNQADEDNITIELFDIMGRMVKVEFLHTGNKVSFQLENEPKGVYMLKVRAGRKDSLLKLMLE</sequence>
<dbReference type="AlphaFoldDB" id="A0A937KER0"/>
<comment type="caution">
    <text evidence="3">The sequence shown here is derived from an EMBL/GenBank/DDBJ whole genome shotgun (WGS) entry which is preliminary data.</text>
</comment>
<dbReference type="EMBL" id="JAEUGD010000043">
    <property type="protein sequence ID" value="MBL6447440.1"/>
    <property type="molecule type" value="Genomic_DNA"/>
</dbReference>
<feature type="domain" description="Secretion system C-terminal sorting" evidence="2">
    <location>
        <begin position="548"/>
        <end position="619"/>
    </location>
</feature>
<evidence type="ECO:0000256" key="1">
    <source>
        <dbReference type="SAM" id="MobiDB-lite"/>
    </source>
</evidence>
<feature type="region of interest" description="Disordered" evidence="1">
    <location>
        <begin position="398"/>
        <end position="438"/>
    </location>
</feature>
<dbReference type="Proteomes" id="UP000614216">
    <property type="component" value="Unassembled WGS sequence"/>
</dbReference>
<dbReference type="InterPro" id="IPR026444">
    <property type="entry name" value="Secre_tail"/>
</dbReference>
<gene>
    <name evidence="3" type="ORF">JMN32_14070</name>
</gene>
<evidence type="ECO:0000313" key="3">
    <source>
        <dbReference type="EMBL" id="MBL6447440.1"/>
    </source>
</evidence>
<proteinExistence type="predicted"/>
<dbReference type="Pfam" id="PF18962">
    <property type="entry name" value="Por_Secre_tail"/>
    <property type="match status" value="1"/>
</dbReference>
<organism evidence="3 4">
    <name type="scientific">Fulvivirga marina</name>
    <dbReference type="NCBI Taxonomy" id="2494733"/>
    <lineage>
        <taxon>Bacteria</taxon>
        <taxon>Pseudomonadati</taxon>
        <taxon>Bacteroidota</taxon>
        <taxon>Cytophagia</taxon>
        <taxon>Cytophagales</taxon>
        <taxon>Fulvivirgaceae</taxon>
        <taxon>Fulvivirga</taxon>
    </lineage>
</organism>
<reference evidence="3" key="1">
    <citation type="submission" date="2021-01" db="EMBL/GenBank/DDBJ databases">
        <title>Fulvivirga kasyanovii gen. nov., sp nov., a novel member of the phylum Bacteroidetes isolated from seawater in a mussel farm.</title>
        <authorList>
            <person name="Zhao L.-H."/>
            <person name="Wang Z.-J."/>
        </authorList>
    </citation>
    <scope>NUCLEOTIDE SEQUENCE</scope>
    <source>
        <strain evidence="3">29W222</strain>
    </source>
</reference>
<name>A0A937KER0_9BACT</name>
<evidence type="ECO:0000313" key="4">
    <source>
        <dbReference type="Proteomes" id="UP000614216"/>
    </source>
</evidence>
<feature type="compositionally biased region" description="Low complexity" evidence="1">
    <location>
        <begin position="398"/>
        <end position="421"/>
    </location>
</feature>
<protein>
    <submittedName>
        <fullName evidence="3">T9SS type A sorting domain-containing protein</fullName>
    </submittedName>
</protein>
<evidence type="ECO:0000259" key="2">
    <source>
        <dbReference type="Pfam" id="PF18962"/>
    </source>
</evidence>